<dbReference type="SUPFAM" id="SSF53822">
    <property type="entry name" value="Periplasmic binding protein-like I"/>
    <property type="match status" value="1"/>
</dbReference>
<keyword evidence="2" id="KW-0812">Transmembrane</keyword>
<keyword evidence="11" id="KW-1185">Reference proteome</keyword>
<reference evidence="10" key="1">
    <citation type="submission" date="2021-10" db="EMBL/GenBank/DDBJ databases">
        <title>Tropical sea cucumber genome reveals ecological adaptation and Cuvierian tubules defense mechanism.</title>
        <authorList>
            <person name="Chen T."/>
        </authorList>
    </citation>
    <scope>NUCLEOTIDE SEQUENCE</scope>
    <source>
        <strain evidence="10">Nanhai2018</strain>
        <tissue evidence="10">Muscle</tissue>
    </source>
</reference>
<evidence type="ECO:0000256" key="8">
    <source>
        <dbReference type="ARBA" id="ARBA00023224"/>
    </source>
</evidence>
<dbReference type="OrthoDB" id="2150267at2759"/>
<keyword evidence="7" id="KW-0325">Glycoprotein</keyword>
<evidence type="ECO:0000313" key="10">
    <source>
        <dbReference type="EMBL" id="KAJ8044389.1"/>
    </source>
</evidence>
<sequence>MSGLQFGILQVPVINAQNVTATTAGNIPLYISGMFSMTNGWDGSGVLPAVELALEQINERTDILEGYNLQLVWNDSQCVAGKAPRILFDHINNEPTKLIILGAACSPNTQAIAVAAHYWNLLTVIVTEIVDKEAKNQVENLKEQQVRIIFLMSFEVIARKVFCETPSEFSVLMKRRIATWPKYRYVTHNNYMAYAFDAMWAIGLMLNNTVTRLREGATKGPVNKLEDFSYNDSGRDLSKIFFEELARTNFFGASVSADLVRLISQK</sequence>
<keyword evidence="5" id="KW-0472">Membrane</keyword>
<dbReference type="PANTHER" id="PTHR10519">
    <property type="entry name" value="GABA-B RECEPTOR"/>
    <property type="match status" value="1"/>
</dbReference>
<evidence type="ECO:0000256" key="4">
    <source>
        <dbReference type="ARBA" id="ARBA00023040"/>
    </source>
</evidence>
<dbReference type="PANTHER" id="PTHR10519:SF20">
    <property type="entry name" value="G-PROTEIN COUPLED RECEPTOR 156-RELATED"/>
    <property type="match status" value="1"/>
</dbReference>
<dbReference type="Pfam" id="PF01094">
    <property type="entry name" value="ANF_receptor"/>
    <property type="match status" value="1"/>
</dbReference>
<evidence type="ECO:0000256" key="5">
    <source>
        <dbReference type="ARBA" id="ARBA00023136"/>
    </source>
</evidence>
<dbReference type="GO" id="GO:0007214">
    <property type="term" value="P:gamma-aminobutyric acid signaling pathway"/>
    <property type="evidence" value="ECO:0007669"/>
    <property type="project" value="TreeGrafter"/>
</dbReference>
<organism evidence="10 11">
    <name type="scientific">Holothuria leucospilota</name>
    <name type="common">Black long sea cucumber</name>
    <name type="synonym">Mertensiothuria leucospilota</name>
    <dbReference type="NCBI Taxonomy" id="206669"/>
    <lineage>
        <taxon>Eukaryota</taxon>
        <taxon>Metazoa</taxon>
        <taxon>Echinodermata</taxon>
        <taxon>Eleutherozoa</taxon>
        <taxon>Echinozoa</taxon>
        <taxon>Holothuroidea</taxon>
        <taxon>Aspidochirotacea</taxon>
        <taxon>Aspidochirotida</taxon>
        <taxon>Holothuriidae</taxon>
        <taxon>Holothuria</taxon>
    </lineage>
</organism>
<evidence type="ECO:0000256" key="3">
    <source>
        <dbReference type="ARBA" id="ARBA00022989"/>
    </source>
</evidence>
<dbReference type="InterPro" id="IPR002455">
    <property type="entry name" value="GPCR3_GABA-B"/>
</dbReference>
<keyword evidence="4" id="KW-0297">G-protein coupled receptor</keyword>
<proteinExistence type="predicted"/>
<dbReference type="EMBL" id="JAIZAY010000003">
    <property type="protein sequence ID" value="KAJ8044389.1"/>
    <property type="molecule type" value="Genomic_DNA"/>
</dbReference>
<evidence type="ECO:0000259" key="9">
    <source>
        <dbReference type="Pfam" id="PF01094"/>
    </source>
</evidence>
<evidence type="ECO:0000256" key="6">
    <source>
        <dbReference type="ARBA" id="ARBA00023170"/>
    </source>
</evidence>
<evidence type="ECO:0000256" key="2">
    <source>
        <dbReference type="ARBA" id="ARBA00022692"/>
    </source>
</evidence>
<dbReference type="AlphaFoldDB" id="A0A9Q1CH45"/>
<keyword evidence="8" id="KW-0807">Transducer</keyword>
<evidence type="ECO:0000256" key="1">
    <source>
        <dbReference type="ARBA" id="ARBA00004370"/>
    </source>
</evidence>
<dbReference type="GO" id="GO:0038039">
    <property type="term" value="C:G protein-coupled receptor heterodimeric complex"/>
    <property type="evidence" value="ECO:0007669"/>
    <property type="project" value="TreeGrafter"/>
</dbReference>
<dbReference type="InterPro" id="IPR028082">
    <property type="entry name" value="Peripla_BP_I"/>
</dbReference>
<comment type="caution">
    <text evidence="10">The sequence shown here is derived from an EMBL/GenBank/DDBJ whole genome shotgun (WGS) entry which is preliminary data.</text>
</comment>
<evidence type="ECO:0000313" key="11">
    <source>
        <dbReference type="Proteomes" id="UP001152320"/>
    </source>
</evidence>
<accession>A0A9Q1CH45</accession>
<dbReference type="InterPro" id="IPR001828">
    <property type="entry name" value="ANF_lig-bd_rcpt"/>
</dbReference>
<feature type="domain" description="Receptor ligand binding region" evidence="9">
    <location>
        <begin position="46"/>
        <end position="123"/>
    </location>
</feature>
<gene>
    <name evidence="10" type="ORF">HOLleu_07123</name>
</gene>
<keyword evidence="6 10" id="KW-0675">Receptor</keyword>
<evidence type="ECO:0000256" key="7">
    <source>
        <dbReference type="ARBA" id="ARBA00023180"/>
    </source>
</evidence>
<protein>
    <submittedName>
        <fullName evidence="10">Gamma-aminobutyric acid type B receptor subunit 1</fullName>
    </submittedName>
</protein>
<name>A0A9Q1CH45_HOLLE</name>
<keyword evidence="3" id="KW-1133">Transmembrane helix</keyword>
<dbReference type="GO" id="GO:0004965">
    <property type="term" value="F:G protein-coupled GABA receptor activity"/>
    <property type="evidence" value="ECO:0007669"/>
    <property type="project" value="InterPro"/>
</dbReference>
<dbReference type="Gene3D" id="3.40.50.2300">
    <property type="match status" value="1"/>
</dbReference>
<comment type="subcellular location">
    <subcellularLocation>
        <location evidence="1">Membrane</location>
    </subcellularLocation>
</comment>
<dbReference type="Proteomes" id="UP001152320">
    <property type="component" value="Chromosome 3"/>
</dbReference>